<sequence length="596" mass="66541">MSFTFNSHHRSFKSLHLPLKIFIFNSTFSRHLTSCSSNRSSNSIDAESFFTSLLQKSTRKVHLSQIQNQLIVYGLQSNGFIITKFVSRSFELKEIDHARQVFDEFPVRHVFLWNAVIRGYSMHKMFDKVLEMYSAMQIAFVNPDAYTFPYVLKACGDLPELGFGRAVHAQILRHGFDNDAFLRNGLLSFYVKCDESASARVVFDQMKVKDVVSWTLIVSGYVQNGDPTEALRVFRNMRESGVNPDWIASVSAFKACSDVGDSNQGRCLHGLVIRMGYELEPDLRVALVSLYAKCGEATAARSLFYEAKVVDVMLWNSIISGFAKSGYASEALELFNQMIARSIQPDAVTIQSSILATAQIGSLEQAKWMESYVSASSYRHDVVIRTALIDMYAKCGSVEMARRVFSRTRTKDVVVWSAMIMSYGINGWGRDAMNLFNEMKMAGVCPNEVTFLGLITACSHSGLVEEGWEVFHSMRDYRVEPLQKHYASVVDMLGRAGDLGKAYRFIEAMPIDPGASVWGALLRACEVHRSVGLGEHAAERLLSLDAFDVGHHVVLSNLYASVGLWGGVERVRGLMRSRGVCKDSGSSAVEIELGTM</sequence>
<reference evidence="3 4" key="1">
    <citation type="submission" date="2024-06" db="EMBL/GenBank/DDBJ databases">
        <title>A chromosome level genome sequence of Diviner's sage (Salvia divinorum).</title>
        <authorList>
            <person name="Ford S.A."/>
            <person name="Ro D.-K."/>
            <person name="Ness R.W."/>
            <person name="Phillips M.A."/>
        </authorList>
    </citation>
    <scope>NUCLEOTIDE SEQUENCE [LARGE SCALE GENOMIC DNA]</scope>
    <source>
        <strain evidence="3">SAF-2024a</strain>
        <tissue evidence="3">Leaf</tissue>
    </source>
</reference>
<dbReference type="FunFam" id="1.25.40.10:FF:000344">
    <property type="entry name" value="Pentatricopeptide repeat-containing protein"/>
    <property type="match status" value="1"/>
</dbReference>
<accession>A0ABD1HYX8</accession>
<dbReference type="InterPro" id="IPR002885">
    <property type="entry name" value="PPR_rpt"/>
</dbReference>
<evidence type="ECO:0000313" key="4">
    <source>
        <dbReference type="Proteomes" id="UP001567538"/>
    </source>
</evidence>
<dbReference type="FunFam" id="1.25.40.10:FF:000090">
    <property type="entry name" value="Pentatricopeptide repeat-containing protein, chloroplastic"/>
    <property type="match status" value="1"/>
</dbReference>
<dbReference type="NCBIfam" id="TIGR00756">
    <property type="entry name" value="PPR"/>
    <property type="match status" value="5"/>
</dbReference>
<evidence type="ECO:0000256" key="1">
    <source>
        <dbReference type="ARBA" id="ARBA00022737"/>
    </source>
</evidence>
<protein>
    <submittedName>
        <fullName evidence="3">Pentatricopeptide repeat-containing protein</fullName>
    </submittedName>
</protein>
<comment type="caution">
    <text evidence="3">The sequence shown here is derived from an EMBL/GenBank/DDBJ whole genome shotgun (WGS) entry which is preliminary data.</text>
</comment>
<dbReference type="InterPro" id="IPR011990">
    <property type="entry name" value="TPR-like_helical_dom_sf"/>
</dbReference>
<name>A0ABD1HYX8_SALDI</name>
<dbReference type="EMBL" id="JBEAFC010000004">
    <property type="protein sequence ID" value="KAL1560763.1"/>
    <property type="molecule type" value="Genomic_DNA"/>
</dbReference>
<keyword evidence="1" id="KW-0677">Repeat</keyword>
<feature type="repeat" description="PPR" evidence="2">
    <location>
        <begin position="412"/>
        <end position="446"/>
    </location>
</feature>
<dbReference type="AlphaFoldDB" id="A0ABD1HYX8"/>
<organism evidence="3 4">
    <name type="scientific">Salvia divinorum</name>
    <name type="common">Maria pastora</name>
    <name type="synonym">Diviner's sage</name>
    <dbReference type="NCBI Taxonomy" id="28513"/>
    <lineage>
        <taxon>Eukaryota</taxon>
        <taxon>Viridiplantae</taxon>
        <taxon>Streptophyta</taxon>
        <taxon>Embryophyta</taxon>
        <taxon>Tracheophyta</taxon>
        <taxon>Spermatophyta</taxon>
        <taxon>Magnoliopsida</taxon>
        <taxon>eudicotyledons</taxon>
        <taxon>Gunneridae</taxon>
        <taxon>Pentapetalae</taxon>
        <taxon>asterids</taxon>
        <taxon>lamiids</taxon>
        <taxon>Lamiales</taxon>
        <taxon>Lamiaceae</taxon>
        <taxon>Nepetoideae</taxon>
        <taxon>Mentheae</taxon>
        <taxon>Salviinae</taxon>
        <taxon>Salvia</taxon>
        <taxon>Salvia subgen. Calosphace</taxon>
    </lineage>
</organism>
<dbReference type="PROSITE" id="PS51375">
    <property type="entry name" value="PPR"/>
    <property type="match status" value="5"/>
</dbReference>
<dbReference type="Pfam" id="PF20431">
    <property type="entry name" value="E_motif"/>
    <property type="match status" value="1"/>
</dbReference>
<feature type="repeat" description="PPR" evidence="2">
    <location>
        <begin position="210"/>
        <end position="244"/>
    </location>
</feature>
<evidence type="ECO:0000256" key="2">
    <source>
        <dbReference type="PROSITE-ProRule" id="PRU00708"/>
    </source>
</evidence>
<dbReference type="PANTHER" id="PTHR47926">
    <property type="entry name" value="PENTATRICOPEPTIDE REPEAT-CONTAINING PROTEIN"/>
    <property type="match status" value="1"/>
</dbReference>
<gene>
    <name evidence="3" type="ORF">AAHA92_10937</name>
</gene>
<proteinExistence type="predicted"/>
<feature type="repeat" description="PPR" evidence="2">
    <location>
        <begin position="109"/>
        <end position="143"/>
    </location>
</feature>
<dbReference type="Gene3D" id="1.25.40.10">
    <property type="entry name" value="Tetratricopeptide repeat domain"/>
    <property type="match status" value="4"/>
</dbReference>
<dbReference type="Pfam" id="PF01535">
    <property type="entry name" value="PPR"/>
    <property type="match status" value="1"/>
</dbReference>
<evidence type="ECO:0000313" key="3">
    <source>
        <dbReference type="EMBL" id="KAL1560763.1"/>
    </source>
</evidence>
<keyword evidence="4" id="KW-1185">Reference proteome</keyword>
<dbReference type="SUPFAM" id="SSF48452">
    <property type="entry name" value="TPR-like"/>
    <property type="match status" value="1"/>
</dbReference>
<dbReference type="InterPro" id="IPR046960">
    <property type="entry name" value="PPR_At4g14850-like_plant"/>
</dbReference>
<dbReference type="GO" id="GO:0016070">
    <property type="term" value="P:RNA metabolic process"/>
    <property type="evidence" value="ECO:0007669"/>
    <property type="project" value="UniProtKB-ARBA"/>
</dbReference>
<dbReference type="PANTHER" id="PTHR47926:SF396">
    <property type="entry name" value="PENTATRICOPEPTIDE REPEAT-CONTAINING PROTEIN"/>
    <property type="match status" value="1"/>
</dbReference>
<feature type="repeat" description="PPR" evidence="2">
    <location>
        <begin position="447"/>
        <end position="481"/>
    </location>
</feature>
<dbReference type="Pfam" id="PF13041">
    <property type="entry name" value="PPR_2"/>
    <property type="match status" value="4"/>
</dbReference>
<feature type="repeat" description="PPR" evidence="2">
    <location>
        <begin position="311"/>
        <end position="345"/>
    </location>
</feature>
<dbReference type="Proteomes" id="UP001567538">
    <property type="component" value="Unassembled WGS sequence"/>
</dbReference>
<dbReference type="InterPro" id="IPR046848">
    <property type="entry name" value="E_motif"/>
</dbReference>